<evidence type="ECO:0000313" key="2">
    <source>
        <dbReference type="EMBL" id="MFC3979704.1"/>
    </source>
</evidence>
<keyword evidence="1" id="KW-0560">Oxidoreductase</keyword>
<dbReference type="InterPro" id="IPR002347">
    <property type="entry name" value="SDR_fam"/>
</dbReference>
<protein>
    <submittedName>
        <fullName evidence="2">SDR family NAD(P)-dependent oxidoreductase</fullName>
    </submittedName>
</protein>
<dbReference type="Gene3D" id="3.40.50.720">
    <property type="entry name" value="NAD(P)-binding Rossmann-like Domain"/>
    <property type="match status" value="1"/>
</dbReference>
<dbReference type="PANTHER" id="PTHR47534">
    <property type="entry name" value="YALI0E05731P"/>
    <property type="match status" value="1"/>
</dbReference>
<accession>A0ABV8EUH6</accession>
<keyword evidence="3" id="KW-1185">Reference proteome</keyword>
<dbReference type="PANTHER" id="PTHR47534:SF3">
    <property type="entry name" value="ALCOHOL DEHYDROGENASE-LIKE C-TERMINAL DOMAIN-CONTAINING PROTEIN"/>
    <property type="match status" value="1"/>
</dbReference>
<sequence>MKRIVIQGGSDGMGRGMGAAFLERGDEVVVIGRDERKGESFLSAAREIGAGGRAHFVRADLSLVSENRRVVREIGERLPAVDVLVLCARHFLSERRETAEGFEYTFALFYLSRFLLGHDLRGLLEKGERPVIMNVAGPGSPMGEIQWDDLGFERNYDGLAAQMQGGKANDLLGVSFAERYGSGPIRYVLFNPGSVSTGFSGEYDEMTRFHVEAMKRSAKPVEAGIKPIIATIDNPPAEPLSAFVEGRRMDLVGESFEPRHARRLDEVTRELLSR</sequence>
<name>A0ABV8EUH6_9ACTN</name>
<dbReference type="Pfam" id="PF00106">
    <property type="entry name" value="adh_short"/>
    <property type="match status" value="1"/>
</dbReference>
<dbReference type="RefSeq" id="WP_352011025.1">
    <property type="nucleotide sequence ID" value="NZ_JBHSBC010000004.1"/>
</dbReference>
<dbReference type="SUPFAM" id="SSF51735">
    <property type="entry name" value="NAD(P)-binding Rossmann-fold domains"/>
    <property type="match status" value="1"/>
</dbReference>
<organism evidence="2 3">
    <name type="scientific">Streptosporangium jomthongense</name>
    <dbReference type="NCBI Taxonomy" id="1193683"/>
    <lineage>
        <taxon>Bacteria</taxon>
        <taxon>Bacillati</taxon>
        <taxon>Actinomycetota</taxon>
        <taxon>Actinomycetes</taxon>
        <taxon>Streptosporangiales</taxon>
        <taxon>Streptosporangiaceae</taxon>
        <taxon>Streptosporangium</taxon>
    </lineage>
</organism>
<gene>
    <name evidence="2" type="ORF">ACFOYY_06220</name>
</gene>
<reference evidence="3" key="1">
    <citation type="journal article" date="2019" name="Int. J. Syst. Evol. Microbiol.">
        <title>The Global Catalogue of Microorganisms (GCM) 10K type strain sequencing project: providing services to taxonomists for standard genome sequencing and annotation.</title>
        <authorList>
            <consortium name="The Broad Institute Genomics Platform"/>
            <consortium name="The Broad Institute Genome Sequencing Center for Infectious Disease"/>
            <person name="Wu L."/>
            <person name="Ma J."/>
        </authorList>
    </citation>
    <scope>NUCLEOTIDE SEQUENCE [LARGE SCALE GENOMIC DNA]</scope>
    <source>
        <strain evidence="3">TBRC 7912</strain>
    </source>
</reference>
<proteinExistence type="predicted"/>
<dbReference type="Proteomes" id="UP001595698">
    <property type="component" value="Unassembled WGS sequence"/>
</dbReference>
<comment type="caution">
    <text evidence="2">The sequence shown here is derived from an EMBL/GenBank/DDBJ whole genome shotgun (WGS) entry which is preliminary data.</text>
</comment>
<dbReference type="InterPro" id="IPR036291">
    <property type="entry name" value="NAD(P)-bd_dom_sf"/>
</dbReference>
<evidence type="ECO:0000313" key="3">
    <source>
        <dbReference type="Proteomes" id="UP001595698"/>
    </source>
</evidence>
<dbReference type="EMBL" id="JBHSBC010000004">
    <property type="protein sequence ID" value="MFC3979704.1"/>
    <property type="molecule type" value="Genomic_DNA"/>
</dbReference>
<evidence type="ECO:0000256" key="1">
    <source>
        <dbReference type="ARBA" id="ARBA00023002"/>
    </source>
</evidence>
<dbReference type="InterPro" id="IPR052228">
    <property type="entry name" value="Sec_Metab_Biosynth_Oxidored"/>
</dbReference>